<gene>
    <name evidence="1" type="ORF">AS033_14965</name>
</gene>
<evidence type="ECO:0000313" key="1">
    <source>
        <dbReference type="EMBL" id="KSU47953.1"/>
    </source>
</evidence>
<proteinExistence type="predicted"/>
<evidence type="ECO:0000313" key="2">
    <source>
        <dbReference type="Proteomes" id="UP000053797"/>
    </source>
</evidence>
<dbReference type="Proteomes" id="UP000053797">
    <property type="component" value="Unassembled WGS sequence"/>
</dbReference>
<dbReference type="AlphaFoldDB" id="A0A0V8GCN8"/>
<dbReference type="RefSeq" id="WP_058265944.1">
    <property type="nucleotide sequence ID" value="NZ_FMYN01000006.1"/>
</dbReference>
<reference evidence="1 2" key="1">
    <citation type="journal article" date="2015" name="Int. J. Syst. Evol. Microbiol.">
        <title>Exiguobacterium enclense sp. nov., isolated from sediment.</title>
        <authorList>
            <person name="Dastager S.G."/>
            <person name="Mawlankar R."/>
            <person name="Sonalkar V.V."/>
            <person name="Thorat M.N."/>
            <person name="Mual P."/>
            <person name="Verma A."/>
            <person name="Krishnamurthi S."/>
            <person name="Tang S.K."/>
            <person name="Li W.J."/>
        </authorList>
    </citation>
    <scope>NUCLEOTIDE SEQUENCE [LARGE SCALE GENOMIC DNA]</scope>
    <source>
        <strain evidence="1 2">NIO-1109</strain>
    </source>
</reference>
<protein>
    <submittedName>
        <fullName evidence="1">Uncharacterized protein</fullName>
    </submittedName>
</protein>
<accession>A0A0V8GCN8</accession>
<comment type="caution">
    <text evidence="1">The sequence shown here is derived from an EMBL/GenBank/DDBJ whole genome shotgun (WGS) entry which is preliminary data.</text>
</comment>
<name>A0A0V8GCN8_9BACL</name>
<dbReference type="EMBL" id="LNQL01000006">
    <property type="protein sequence ID" value="KSU47953.1"/>
    <property type="molecule type" value="Genomic_DNA"/>
</dbReference>
<organism evidence="1 2">
    <name type="scientific">Exiguobacterium indicum</name>
    <dbReference type="NCBI Taxonomy" id="296995"/>
    <lineage>
        <taxon>Bacteria</taxon>
        <taxon>Bacillati</taxon>
        <taxon>Bacillota</taxon>
        <taxon>Bacilli</taxon>
        <taxon>Bacillales</taxon>
        <taxon>Bacillales Family XII. Incertae Sedis</taxon>
        <taxon>Exiguobacterium</taxon>
    </lineage>
</organism>
<sequence>MEFTHWKRRLQDHFERMGFSLLTERLASQDMVKLEATHGAFLFFPVTIHLYERSGWKMVAFEAKTEEEPQLVEQQIASLFQLLMVTFQEEEREFLLGFHANTGRYLTDRNAPVGRLVRLIEECWYDGDVLRVDTFDPFPGLFVAPPFAHQSYAFMPEERTWRLSVGRTGRPANDYRFDGTILSPHRLPESELFTVTPKTVPLEDEEAIRTLLETERQTIAKFHDRAMATIRAYDPSFGFAWRGTQTFFHGVPVNPFAQRLWLENGVTRYRILQQGSTRLLASGETCDAVIEMLDDAVSSEEPDGQSVSPIGQLILGIWQQIESDEATYITNVDCHGISRTQADNRIRHALARQETIEWVHRAPNEDDICRFAGLTLTFPHRPPGVITIERTEAE</sequence>
<dbReference type="OrthoDB" id="2355033at2"/>